<name>A0ABU1FRQ3_9MICC</name>
<keyword evidence="4" id="KW-1185">Reference proteome</keyword>
<feature type="compositionally biased region" description="Polar residues" evidence="1">
    <location>
        <begin position="61"/>
        <end position="78"/>
    </location>
</feature>
<proteinExistence type="predicted"/>
<feature type="non-terminal residue" evidence="3">
    <location>
        <position position="1"/>
    </location>
</feature>
<gene>
    <name evidence="3" type="ORF">RH857_04140</name>
</gene>
<sequence length="78" mass="8544">PQHWEAGLLSNTFMAYNPWLHLIVLVCIWNALKFFWIGPISLVLLARARIREATAARPTESAATNTAGQSGQLSGAHS</sequence>
<organism evidence="3 4">
    <name type="scientific">Nesterenkonia flava</name>
    <dbReference type="NCBI Taxonomy" id="469799"/>
    <lineage>
        <taxon>Bacteria</taxon>
        <taxon>Bacillati</taxon>
        <taxon>Actinomycetota</taxon>
        <taxon>Actinomycetes</taxon>
        <taxon>Micrococcales</taxon>
        <taxon>Micrococcaceae</taxon>
        <taxon>Nesterenkonia</taxon>
    </lineage>
</organism>
<keyword evidence="2" id="KW-0472">Membrane</keyword>
<feature type="region of interest" description="Disordered" evidence="1">
    <location>
        <begin position="54"/>
        <end position="78"/>
    </location>
</feature>
<dbReference type="Proteomes" id="UP001260872">
    <property type="component" value="Unassembled WGS sequence"/>
</dbReference>
<evidence type="ECO:0000313" key="4">
    <source>
        <dbReference type="Proteomes" id="UP001260872"/>
    </source>
</evidence>
<keyword evidence="2" id="KW-1133">Transmembrane helix</keyword>
<feature type="transmembrane region" description="Helical" evidence="2">
    <location>
        <begin position="20"/>
        <end position="45"/>
    </location>
</feature>
<reference evidence="4" key="1">
    <citation type="submission" date="2023-07" db="EMBL/GenBank/DDBJ databases">
        <title>Description of three actinobacteria isolated from air of manufacturing shop in a pharmaceutical factory.</title>
        <authorList>
            <person name="Zhang D.-F."/>
        </authorList>
    </citation>
    <scope>NUCLEOTIDE SEQUENCE [LARGE SCALE GENOMIC DNA]</scope>
    <source>
        <strain evidence="4">CCTCC AB 207010</strain>
    </source>
</reference>
<evidence type="ECO:0000313" key="3">
    <source>
        <dbReference type="EMBL" id="MDR5711329.1"/>
    </source>
</evidence>
<dbReference type="EMBL" id="JAVKGT010000007">
    <property type="protein sequence ID" value="MDR5711329.1"/>
    <property type="molecule type" value="Genomic_DNA"/>
</dbReference>
<keyword evidence="2" id="KW-0812">Transmembrane</keyword>
<evidence type="ECO:0000256" key="1">
    <source>
        <dbReference type="SAM" id="MobiDB-lite"/>
    </source>
</evidence>
<protein>
    <submittedName>
        <fullName evidence="3">Uncharacterized protein</fullName>
    </submittedName>
</protein>
<comment type="caution">
    <text evidence="3">The sequence shown here is derived from an EMBL/GenBank/DDBJ whole genome shotgun (WGS) entry which is preliminary data.</text>
</comment>
<evidence type="ECO:0000256" key="2">
    <source>
        <dbReference type="SAM" id="Phobius"/>
    </source>
</evidence>
<accession>A0ABU1FRQ3</accession>